<dbReference type="GO" id="GO:0106388">
    <property type="term" value="F:rRNA small subunit aminocarboxypropyltransferase activity"/>
    <property type="evidence" value="ECO:0007669"/>
    <property type="project" value="UniProtKB-EC"/>
</dbReference>
<dbReference type="EC" id="2.5.1.157" evidence="6"/>
<protein>
    <recommendedName>
        <fullName evidence="6">18S rRNA aminocarboxypropyltransferase</fullName>
        <ecNumber evidence="6">2.5.1.157</ecNumber>
    </recommendedName>
</protein>
<dbReference type="AlphaFoldDB" id="A0A0D2WYK0"/>
<dbReference type="PANTHER" id="PTHR20426">
    <property type="entry name" value="RIBOSOME BIOGENESIS PROTEIN TSR3 HOMOLOG"/>
    <property type="match status" value="1"/>
</dbReference>
<comment type="similarity">
    <text evidence="6">Belongs to the TDD superfamily. TSR3 family.</text>
</comment>
<evidence type="ECO:0000256" key="4">
    <source>
        <dbReference type="ARBA" id="ARBA00022679"/>
    </source>
</evidence>
<feature type="compositionally biased region" description="Acidic residues" evidence="7">
    <location>
        <begin position="263"/>
        <end position="315"/>
    </location>
</feature>
<evidence type="ECO:0000313" key="10">
    <source>
        <dbReference type="EMBL" id="KJE98053.1"/>
    </source>
</evidence>
<feature type="domain" description="RNase L inhibitor RLI-like possible metal-binding" evidence="9">
    <location>
        <begin position="59"/>
        <end position="89"/>
    </location>
</feature>
<feature type="binding site" evidence="6">
    <location>
        <position position="71"/>
    </location>
    <ligand>
        <name>S-adenosyl-L-methionine</name>
        <dbReference type="ChEBI" id="CHEBI:59789"/>
    </ligand>
</feature>
<dbReference type="Pfam" id="PF04068">
    <property type="entry name" value="Fer4_RLI"/>
    <property type="match status" value="1"/>
</dbReference>
<gene>
    <name evidence="10" type="ORF">CAOG_008090</name>
</gene>
<dbReference type="OrthoDB" id="10262062at2759"/>
<feature type="region of interest" description="Disordered" evidence="7">
    <location>
        <begin position="1"/>
        <end position="50"/>
    </location>
</feature>
<dbReference type="GO" id="GO:1904047">
    <property type="term" value="F:S-adenosyl-L-methionine binding"/>
    <property type="evidence" value="ECO:0007669"/>
    <property type="project" value="UniProtKB-UniRule"/>
</dbReference>
<evidence type="ECO:0000259" key="9">
    <source>
        <dbReference type="Pfam" id="PF04068"/>
    </source>
</evidence>
<comment type="function">
    <text evidence="6">Aminocarboxypropyltransferase that catalyzes the aminocarboxypropyl transfer on pseudouridine in 18S rRNA. It constitutes the last step in biosynthesis of the hypermodified N1-methyl-N3-(3-amino-3-carboxypropyl) pseudouridine (m1acp3-Psi).</text>
</comment>
<organism evidence="10 11">
    <name type="scientific">Capsaspora owczarzaki (strain ATCC 30864)</name>
    <dbReference type="NCBI Taxonomy" id="595528"/>
    <lineage>
        <taxon>Eukaryota</taxon>
        <taxon>Filasterea</taxon>
        <taxon>Capsaspora</taxon>
    </lineage>
</organism>
<reference evidence="11" key="1">
    <citation type="submission" date="2011-02" db="EMBL/GenBank/DDBJ databases">
        <title>The Genome Sequence of Capsaspora owczarzaki ATCC 30864.</title>
        <authorList>
            <person name="Russ C."/>
            <person name="Cuomo C."/>
            <person name="Burger G."/>
            <person name="Gray M.W."/>
            <person name="Holland P.W.H."/>
            <person name="King N."/>
            <person name="Lang F.B.F."/>
            <person name="Roger A.J."/>
            <person name="Ruiz-Trillo I."/>
            <person name="Young S.K."/>
            <person name="Zeng Q."/>
            <person name="Gargeya S."/>
            <person name="Alvarado L."/>
            <person name="Berlin A."/>
            <person name="Chapman S.B."/>
            <person name="Chen Z."/>
            <person name="Freedman E."/>
            <person name="Gellesch M."/>
            <person name="Goldberg J."/>
            <person name="Griggs A."/>
            <person name="Gujja S."/>
            <person name="Heilman E."/>
            <person name="Heiman D."/>
            <person name="Howarth C."/>
            <person name="Mehta T."/>
            <person name="Neiman D."/>
            <person name="Pearson M."/>
            <person name="Roberts A."/>
            <person name="Saif S."/>
            <person name="Shea T."/>
            <person name="Shenoy N."/>
            <person name="Sisk P."/>
            <person name="Stolte C."/>
            <person name="Sykes S."/>
            <person name="White J."/>
            <person name="Yandava C."/>
            <person name="Haas B."/>
            <person name="Nusbaum C."/>
            <person name="Birren B."/>
        </authorList>
    </citation>
    <scope>NUCLEOTIDE SEQUENCE</scope>
    <source>
        <strain evidence="11">ATCC 30864</strain>
    </source>
</reference>
<feature type="domain" description="16S/18S rRNA aminocarboxypropyltransferase Tsr3 C-terminal" evidence="8">
    <location>
        <begin position="93"/>
        <end position="221"/>
    </location>
</feature>
<dbReference type="OMA" id="MVGTHPR"/>
<keyword evidence="1" id="KW-0963">Cytoplasm</keyword>
<evidence type="ECO:0000256" key="6">
    <source>
        <dbReference type="HAMAP-Rule" id="MF_03146"/>
    </source>
</evidence>
<keyword evidence="4 6" id="KW-0808">Transferase</keyword>
<dbReference type="RefSeq" id="XP_004342691.1">
    <property type="nucleotide sequence ID" value="XM_004342642.2"/>
</dbReference>
<dbReference type="FunCoup" id="A0A0D2WYK0">
    <property type="interactions" value="153"/>
</dbReference>
<dbReference type="HAMAP" id="MF_01116">
    <property type="entry name" value="TSR3"/>
    <property type="match status" value="1"/>
</dbReference>
<evidence type="ECO:0000256" key="1">
    <source>
        <dbReference type="ARBA" id="ARBA00022490"/>
    </source>
</evidence>
<feature type="region of interest" description="Disordered" evidence="7">
    <location>
        <begin position="227"/>
        <end position="358"/>
    </location>
</feature>
<feature type="binding site" evidence="6">
    <location>
        <position position="144"/>
    </location>
    <ligand>
        <name>S-adenosyl-L-methionine</name>
        <dbReference type="ChEBI" id="CHEBI:59789"/>
    </ligand>
</feature>
<proteinExistence type="inferred from homology"/>
<feature type="compositionally biased region" description="Basic residues" evidence="7">
    <location>
        <begin position="347"/>
        <end position="358"/>
    </location>
</feature>
<dbReference type="STRING" id="595528.A0A0D2WYK0"/>
<evidence type="ECO:0000256" key="5">
    <source>
        <dbReference type="ARBA" id="ARBA00022691"/>
    </source>
</evidence>
<comment type="caution">
    <text evidence="6">Lacks conserved residue(s) required for the propagation of feature annotation.</text>
</comment>
<dbReference type="Pfam" id="PF04034">
    <property type="entry name" value="Ribo_biogen_C"/>
    <property type="match status" value="1"/>
</dbReference>
<dbReference type="InterPro" id="IPR022968">
    <property type="entry name" value="Tsr3-like"/>
</dbReference>
<dbReference type="InterPro" id="IPR007209">
    <property type="entry name" value="RNaseL-inhib-like_metal-bd_dom"/>
</dbReference>
<keyword evidence="2 6" id="KW-0690">Ribosome biogenesis</keyword>
<name>A0A0D2WYK0_CAPO3</name>
<dbReference type="Proteomes" id="UP000008743">
    <property type="component" value="Unassembled WGS sequence"/>
</dbReference>
<evidence type="ECO:0000256" key="3">
    <source>
        <dbReference type="ARBA" id="ARBA00022552"/>
    </source>
</evidence>
<sequence length="358" mass="39115">MGRNSSYRGGNSGGGHRMRHMAIPRDDAQIAADNAPTSRAQRDRLDEDEPEPFPVDLGMWDFAQCDPKRCSGKKLERFGFVRSLRLQDKFHGIILSPIGTRTLSPEDKDLVVKSGIAVVDCSWAQLDAVPFNKMKAGHARLCLLPYLVAANPVNYGKPCKLTCAEAFAAAFYIVGLKELGSQLLAKFKWGSQFFSLNFELLERYVACANSTEVIAAQEQWLKEASAPLEDDGFDLPPTSSGEEDSDDDMMTPHNPNRRPQMGDDSDEEDNEDENSDDDDAEDDDNDDSDDDDKDEASQEDSDADSSDEESQDNSDDLVGQTAALSLGGREGRGHAARGGRGGSARGKSARGARGRGRR</sequence>
<evidence type="ECO:0000313" key="11">
    <source>
        <dbReference type="Proteomes" id="UP000008743"/>
    </source>
</evidence>
<dbReference type="GO" id="GO:0030490">
    <property type="term" value="P:maturation of SSU-rRNA"/>
    <property type="evidence" value="ECO:0007669"/>
    <property type="project" value="TreeGrafter"/>
</dbReference>
<accession>A0A0D2WYK0</accession>
<dbReference type="PANTHER" id="PTHR20426:SF0">
    <property type="entry name" value="18S RRNA AMINOCARBOXYPROPYLTRANSFERASE"/>
    <property type="match status" value="1"/>
</dbReference>
<comment type="catalytic activity">
    <reaction evidence="6">
        <text>an N(1)-methylpseudouridine in rRNA + S-adenosyl-L-methionine = N(1)-methyl-N(3)-[(3S)-3-amino-3-carboxypropyl]pseudouridine in rRNA + S-methyl-5'-thioadenosine + H(+)</text>
        <dbReference type="Rhea" id="RHEA:63296"/>
        <dbReference type="Rhea" id="RHEA-COMP:11634"/>
        <dbReference type="Rhea" id="RHEA-COMP:16310"/>
        <dbReference type="ChEBI" id="CHEBI:15378"/>
        <dbReference type="ChEBI" id="CHEBI:17509"/>
        <dbReference type="ChEBI" id="CHEBI:59789"/>
        <dbReference type="ChEBI" id="CHEBI:74890"/>
        <dbReference type="ChEBI" id="CHEBI:146234"/>
        <dbReference type="EC" id="2.5.1.157"/>
    </reaction>
</comment>
<keyword evidence="5 6" id="KW-0949">S-adenosyl-L-methionine</keyword>
<dbReference type="eggNOG" id="KOG3154">
    <property type="taxonomic scope" value="Eukaryota"/>
</dbReference>
<dbReference type="NCBIfam" id="NF002621">
    <property type="entry name" value="PRK02287.1"/>
    <property type="match status" value="1"/>
</dbReference>
<keyword evidence="3 6" id="KW-0698">rRNA processing</keyword>
<feature type="binding site" evidence="6">
    <location>
        <position position="119"/>
    </location>
    <ligand>
        <name>S-adenosyl-L-methionine</name>
        <dbReference type="ChEBI" id="CHEBI:59789"/>
    </ligand>
</feature>
<dbReference type="EMBL" id="KE346376">
    <property type="protein sequence ID" value="KJE98053.1"/>
    <property type="molecule type" value="Genomic_DNA"/>
</dbReference>
<dbReference type="PhylomeDB" id="A0A0D2WYK0"/>
<keyword evidence="11" id="KW-1185">Reference proteome</keyword>
<dbReference type="GO" id="GO:0000455">
    <property type="term" value="P:enzyme-directed rRNA pseudouridine synthesis"/>
    <property type="evidence" value="ECO:0007669"/>
    <property type="project" value="UniProtKB-UniRule"/>
</dbReference>
<dbReference type="InParanoid" id="A0A0D2WYK0"/>
<evidence type="ECO:0000259" key="8">
    <source>
        <dbReference type="Pfam" id="PF04034"/>
    </source>
</evidence>
<evidence type="ECO:0000256" key="7">
    <source>
        <dbReference type="SAM" id="MobiDB-lite"/>
    </source>
</evidence>
<evidence type="ECO:0000256" key="2">
    <source>
        <dbReference type="ARBA" id="ARBA00022517"/>
    </source>
</evidence>
<dbReference type="InterPro" id="IPR007177">
    <property type="entry name" value="Tsr3_C"/>
</dbReference>